<keyword evidence="3" id="KW-1185">Reference proteome</keyword>
<evidence type="ECO:0000256" key="1">
    <source>
        <dbReference type="SAM" id="SignalP"/>
    </source>
</evidence>
<evidence type="ECO:0000313" key="2">
    <source>
        <dbReference type="EMBL" id="GAA5525035.1"/>
    </source>
</evidence>
<name>A0ABP9WP94_9GAMM</name>
<reference evidence="2 3" key="1">
    <citation type="submission" date="2024-02" db="EMBL/GenBank/DDBJ databases">
        <title>Microbulbifer aestuariivivens NBRC 112533.</title>
        <authorList>
            <person name="Ichikawa N."/>
            <person name="Katano-Makiyama Y."/>
            <person name="Hidaka K."/>
        </authorList>
    </citation>
    <scope>NUCLEOTIDE SEQUENCE [LARGE SCALE GENOMIC DNA]</scope>
    <source>
        <strain evidence="2 3">NBRC 112533</strain>
    </source>
</reference>
<comment type="caution">
    <text evidence="2">The sequence shown here is derived from an EMBL/GenBank/DDBJ whole genome shotgun (WGS) entry which is preliminary data.</text>
</comment>
<protein>
    <recommendedName>
        <fullName evidence="4">Outer membrane beta-barrel protein</fullName>
    </recommendedName>
</protein>
<dbReference type="SUPFAM" id="SSF56935">
    <property type="entry name" value="Porins"/>
    <property type="match status" value="1"/>
</dbReference>
<gene>
    <name evidence="2" type="ORF">Maes01_01595</name>
</gene>
<evidence type="ECO:0000313" key="3">
    <source>
        <dbReference type="Proteomes" id="UP001408594"/>
    </source>
</evidence>
<dbReference type="Pfam" id="PF10082">
    <property type="entry name" value="BBP2_2"/>
    <property type="match status" value="1"/>
</dbReference>
<dbReference type="EMBL" id="BAABRT010000010">
    <property type="protein sequence ID" value="GAA5525035.1"/>
    <property type="molecule type" value="Genomic_DNA"/>
</dbReference>
<sequence>MKKTTLSLAIGLVAFAGTGAVAAQSQSKAAEIDLGNGIVLTPMLELGLAYDDNVVHTETDTIDSWVTELRPSFVLSAENDFSEYALSYTAARGEYKDSSDDNYTDHMLEAAAQWELNSLHRVGIAAAYEDVHEERGTGFSQGFGTLLAEPERYSVNDFSGTYRYGAESARGNIELEAGTRSKDYDPTQYIDGVQGNNALASLRDYDTDYGSARFFYNTGGRTRLLLEANRSLVNYDVAGTSSRDSTQSSVLLGVSWEGSANTTGTVKVGARSKNFEDASREDFSAPAWEVGVTWEPLTYSTFQLSTARRFEEAQGEGDFTDVEEFAASWSHTWLERLSTDLSFYHQNMGYEGTERTEERNGASLKVNYEMRRWMTLTAGYTFDNQNSTLPGYDNDPTVFSLGARFTL</sequence>
<dbReference type="InterPro" id="IPR018759">
    <property type="entry name" value="BBP2_2"/>
</dbReference>
<keyword evidence="1" id="KW-0732">Signal</keyword>
<organism evidence="2 3">
    <name type="scientific">Microbulbifer aestuariivivens</name>
    <dbReference type="NCBI Taxonomy" id="1908308"/>
    <lineage>
        <taxon>Bacteria</taxon>
        <taxon>Pseudomonadati</taxon>
        <taxon>Pseudomonadota</taxon>
        <taxon>Gammaproteobacteria</taxon>
        <taxon>Cellvibrionales</taxon>
        <taxon>Microbulbiferaceae</taxon>
        <taxon>Microbulbifer</taxon>
    </lineage>
</organism>
<dbReference type="RefSeq" id="WP_345550385.1">
    <property type="nucleotide sequence ID" value="NZ_BAABRT010000010.1"/>
</dbReference>
<feature type="chain" id="PRO_5047006032" description="Outer membrane beta-barrel protein" evidence="1">
    <location>
        <begin position="23"/>
        <end position="407"/>
    </location>
</feature>
<proteinExistence type="predicted"/>
<dbReference type="Proteomes" id="UP001408594">
    <property type="component" value="Unassembled WGS sequence"/>
</dbReference>
<accession>A0ABP9WP94</accession>
<feature type="signal peptide" evidence="1">
    <location>
        <begin position="1"/>
        <end position="22"/>
    </location>
</feature>
<evidence type="ECO:0008006" key="4">
    <source>
        <dbReference type="Google" id="ProtNLM"/>
    </source>
</evidence>